<dbReference type="RefSeq" id="WP_138210262.1">
    <property type="nucleotide sequence ID" value="NZ_CBCRUQ010000005.1"/>
</dbReference>
<sequence>MENITLEKIDIIRERTGVNYSEAKEALELCNGSVVDTLVYLEQQTKNNSKEKISEFLGTKDEFKQWLNDMIQKGNVTRIKVKKDSRVIVDIPVNAGIAAGIVSMIFPAILGIGVIAAIATKVTIEITKEDGTVEVVNTVIKNVVDDAKNKMNEFTKDIKGKFNDDENNTEGNKTYSYTVNFDEDPIPENKGEVKVEPVENSSTKNNESSLDDEK</sequence>
<dbReference type="SUPFAM" id="SSF46934">
    <property type="entry name" value="UBA-like"/>
    <property type="match status" value="1"/>
</dbReference>
<dbReference type="Pfam" id="PF14242">
    <property type="entry name" value="DUF4342"/>
    <property type="match status" value="1"/>
</dbReference>
<evidence type="ECO:0000256" key="1">
    <source>
        <dbReference type="SAM" id="MobiDB-lite"/>
    </source>
</evidence>
<evidence type="ECO:0000313" key="4">
    <source>
        <dbReference type="EMBL" id="VTQ90570.1"/>
    </source>
</evidence>
<dbReference type="InterPro" id="IPR025642">
    <property type="entry name" value="DUF4342"/>
</dbReference>
<keyword evidence="2" id="KW-1133">Transmembrane helix</keyword>
<evidence type="ECO:0000313" key="5">
    <source>
        <dbReference type="Proteomes" id="UP000308489"/>
    </source>
</evidence>
<dbReference type="OrthoDB" id="129626at2"/>
<dbReference type="Gene3D" id="1.10.8.10">
    <property type="entry name" value="DNA helicase RuvA subunit, C-terminal domain"/>
    <property type="match status" value="1"/>
</dbReference>
<feature type="transmembrane region" description="Helical" evidence="2">
    <location>
        <begin position="95"/>
        <end position="119"/>
    </location>
</feature>
<feature type="region of interest" description="Disordered" evidence="1">
    <location>
        <begin position="161"/>
        <end position="214"/>
    </location>
</feature>
<name>A0A4U9RNY6_HATHI</name>
<dbReference type="CDD" id="cd14360">
    <property type="entry name" value="UBA_NAC_like_bac"/>
    <property type="match status" value="1"/>
</dbReference>
<gene>
    <name evidence="4" type="ORF">NCTC503_01630</name>
</gene>
<dbReference type="InterPro" id="IPR009060">
    <property type="entry name" value="UBA-like_sf"/>
</dbReference>
<organism evidence="4 5">
    <name type="scientific">Hathewaya histolytica</name>
    <name type="common">Clostridium histolyticum</name>
    <dbReference type="NCBI Taxonomy" id="1498"/>
    <lineage>
        <taxon>Bacteria</taxon>
        <taxon>Bacillati</taxon>
        <taxon>Bacillota</taxon>
        <taxon>Clostridia</taxon>
        <taxon>Eubacteriales</taxon>
        <taxon>Clostridiaceae</taxon>
        <taxon>Hathewaya</taxon>
    </lineage>
</organism>
<proteinExistence type="predicted"/>
<keyword evidence="2" id="KW-0472">Membrane</keyword>
<reference evidence="4 5" key="1">
    <citation type="submission" date="2019-05" db="EMBL/GenBank/DDBJ databases">
        <authorList>
            <consortium name="Pathogen Informatics"/>
        </authorList>
    </citation>
    <scope>NUCLEOTIDE SEQUENCE [LARGE SCALE GENOMIC DNA]</scope>
    <source>
        <strain evidence="4 5">NCTC503</strain>
    </source>
</reference>
<dbReference type="KEGG" id="hhw:NCTC503_01630"/>
<feature type="compositionally biased region" description="Polar residues" evidence="1">
    <location>
        <begin position="199"/>
        <end position="208"/>
    </location>
</feature>
<feature type="compositionally biased region" description="Basic and acidic residues" evidence="1">
    <location>
        <begin position="187"/>
        <end position="197"/>
    </location>
</feature>
<accession>A0A4U9RNY6</accession>
<dbReference type="EMBL" id="LR590481">
    <property type="protein sequence ID" value="VTQ90570.1"/>
    <property type="molecule type" value="Genomic_DNA"/>
</dbReference>
<evidence type="ECO:0000259" key="3">
    <source>
        <dbReference type="Pfam" id="PF14242"/>
    </source>
</evidence>
<dbReference type="AlphaFoldDB" id="A0A4U9RNY6"/>
<protein>
    <submittedName>
        <fullName evidence="4">UBA/TS-N domain-containing protein</fullName>
    </submittedName>
</protein>
<feature type="domain" description="DUF4342" evidence="3">
    <location>
        <begin position="52"/>
        <end position="128"/>
    </location>
</feature>
<keyword evidence="5" id="KW-1185">Reference proteome</keyword>
<feature type="compositionally biased region" description="Polar residues" evidence="1">
    <location>
        <begin position="169"/>
        <end position="179"/>
    </location>
</feature>
<dbReference type="Proteomes" id="UP000308489">
    <property type="component" value="Chromosome 1"/>
</dbReference>
<keyword evidence="2" id="KW-0812">Transmembrane</keyword>
<evidence type="ECO:0000256" key="2">
    <source>
        <dbReference type="SAM" id="Phobius"/>
    </source>
</evidence>